<reference evidence="1" key="1">
    <citation type="submission" date="2024-04" db="EMBL/GenBank/DDBJ databases">
        <authorList>
            <consortium name="Molecular Ecology Group"/>
        </authorList>
    </citation>
    <scope>NUCLEOTIDE SEQUENCE</scope>
</reference>
<keyword evidence="2" id="KW-1185">Reference proteome</keyword>
<gene>
    <name evidence="1" type="ORF">LPLAT_LOCUS10825</name>
</gene>
<accession>A0AAV2P0E2</accession>
<evidence type="ECO:0008006" key="3">
    <source>
        <dbReference type="Google" id="ProtNLM"/>
    </source>
</evidence>
<dbReference type="Proteomes" id="UP001497644">
    <property type="component" value="Chromosome 6"/>
</dbReference>
<sequence>MNISERIRRELYEQDDVNDLFTPSETLDNIQLNDYTIKIIGYVDLIVPTRRVGSYDIFKFVLNNNDGKLVSIVVWDENIERIQRHIEINRVIYLDGVKAQDGIIRLPDNMPEYTELSDALMTNRRIVLKGYIKTNFAEYYNEVPSNDDNFGCGSITDGTYKLECHIQSFNDNDYKQLNLDKGDKIEIIGTMRRRNGLPYLSIDNIEDIRQLIGHMSITSLLGGVQNL</sequence>
<organism evidence="1 2">
    <name type="scientific">Lasius platythorax</name>
    <dbReference type="NCBI Taxonomy" id="488582"/>
    <lineage>
        <taxon>Eukaryota</taxon>
        <taxon>Metazoa</taxon>
        <taxon>Ecdysozoa</taxon>
        <taxon>Arthropoda</taxon>
        <taxon>Hexapoda</taxon>
        <taxon>Insecta</taxon>
        <taxon>Pterygota</taxon>
        <taxon>Neoptera</taxon>
        <taxon>Endopterygota</taxon>
        <taxon>Hymenoptera</taxon>
        <taxon>Apocrita</taxon>
        <taxon>Aculeata</taxon>
        <taxon>Formicoidea</taxon>
        <taxon>Formicidae</taxon>
        <taxon>Formicinae</taxon>
        <taxon>Lasius</taxon>
        <taxon>Lasius</taxon>
    </lineage>
</organism>
<name>A0AAV2P0E2_9HYME</name>
<dbReference type="EMBL" id="OZ034829">
    <property type="protein sequence ID" value="CAL1685286.1"/>
    <property type="molecule type" value="Genomic_DNA"/>
</dbReference>
<evidence type="ECO:0000313" key="2">
    <source>
        <dbReference type="Proteomes" id="UP001497644"/>
    </source>
</evidence>
<protein>
    <recommendedName>
        <fullName evidence="3">OB domain-containing protein</fullName>
    </recommendedName>
</protein>
<evidence type="ECO:0000313" key="1">
    <source>
        <dbReference type="EMBL" id="CAL1685286.1"/>
    </source>
</evidence>
<dbReference type="AlphaFoldDB" id="A0AAV2P0E2"/>
<proteinExistence type="predicted"/>